<name>A0A8H7XQC4_PSICU</name>
<sequence length="455" mass="49832">MADDSIKSFPPLVLDVFGQVPGLSNLYTQLAFIFSLDTQIQHDQIIGNLSRGLQYLSIAFPWLAGEVVKDSSTGVYSIVPRYPNPELVVADLQGNPNMDIDALRTARFPFSLLHESAICPRTTLHLSTSSPESSPVLVLQATFVKGGMLLTFVAQHNVMDMTSQAHFIRIFDKVCRGKDIDDGDIKGGSVDRTCAIPLLDEQVPGPIPFNPSPEAFTPTCTWEYFSFSGESLSSLKKLAQSTLPATRGFVSTDDVLTAFVWQRITHARLSRLSRTTSVSTIGRAIDPRRFIGLSETYPGVVQNMSYHSFSASELVDLPLGVVASDLRGGLTKTVSPFSSELDISHSTKAFATRIAFAQDKSTVPSVTSSLDLAGYDLMLSSWANQGSLHDLTFGLPQGTRLEAIRRPSFTPVESLLYFMPRETDGEVLVGACLRVEDMERLRGDSVFTKFGEWIG</sequence>
<evidence type="ECO:0000256" key="1">
    <source>
        <dbReference type="ARBA" id="ARBA00022679"/>
    </source>
</evidence>
<dbReference type="InterPro" id="IPR023213">
    <property type="entry name" value="CAT-like_dom_sf"/>
</dbReference>
<dbReference type="InterPro" id="IPR054710">
    <property type="entry name" value="Tri101-like_N"/>
</dbReference>
<feature type="domain" description="Trichothecene 3-O-acetyltransferase-like N-terminal" evidence="2">
    <location>
        <begin position="26"/>
        <end position="175"/>
    </location>
</feature>
<evidence type="ECO:0000259" key="2">
    <source>
        <dbReference type="Pfam" id="PF22664"/>
    </source>
</evidence>
<dbReference type="InterPro" id="IPR051283">
    <property type="entry name" value="Sec_Metabolite_Acyltrans"/>
</dbReference>
<dbReference type="Gene3D" id="3.30.559.10">
    <property type="entry name" value="Chloramphenicol acetyltransferase-like domain"/>
    <property type="match status" value="2"/>
</dbReference>
<accession>A0A8H7XQC4</accession>
<dbReference type="Pfam" id="PF22664">
    <property type="entry name" value="TRI-like_N"/>
    <property type="match status" value="1"/>
</dbReference>
<keyword evidence="1" id="KW-0808">Transferase</keyword>
<dbReference type="GO" id="GO:0016740">
    <property type="term" value="F:transferase activity"/>
    <property type="evidence" value="ECO:0007669"/>
    <property type="project" value="UniProtKB-KW"/>
</dbReference>
<gene>
    <name evidence="3" type="ORF">JR316_011019</name>
</gene>
<protein>
    <recommendedName>
        <fullName evidence="2">Trichothecene 3-O-acetyltransferase-like N-terminal domain-containing protein</fullName>
    </recommendedName>
</protein>
<proteinExistence type="predicted"/>
<organism evidence="3">
    <name type="scientific">Psilocybe cubensis</name>
    <name type="common">Psychedelic mushroom</name>
    <name type="synonym">Stropharia cubensis</name>
    <dbReference type="NCBI Taxonomy" id="181762"/>
    <lineage>
        <taxon>Eukaryota</taxon>
        <taxon>Fungi</taxon>
        <taxon>Dikarya</taxon>
        <taxon>Basidiomycota</taxon>
        <taxon>Agaricomycotina</taxon>
        <taxon>Agaricomycetes</taxon>
        <taxon>Agaricomycetidae</taxon>
        <taxon>Agaricales</taxon>
        <taxon>Agaricineae</taxon>
        <taxon>Strophariaceae</taxon>
        <taxon>Psilocybe</taxon>
    </lineage>
</organism>
<reference evidence="3" key="1">
    <citation type="submission" date="2021-02" db="EMBL/GenBank/DDBJ databases">
        <title>Psilocybe cubensis genome.</title>
        <authorList>
            <person name="Mckernan K.J."/>
            <person name="Crawford S."/>
            <person name="Trippe A."/>
            <person name="Kane L.T."/>
            <person name="Mclaughlin S."/>
        </authorList>
    </citation>
    <scope>NUCLEOTIDE SEQUENCE [LARGE SCALE GENOMIC DNA]</scope>
    <source>
        <strain evidence="3">MGC-MH-2018</strain>
    </source>
</reference>
<dbReference type="PANTHER" id="PTHR31896:SF64">
    <property type="entry name" value="TRICHOTHECENE 3-O-ACETYLTRANSFERASE"/>
    <property type="match status" value="1"/>
</dbReference>
<evidence type="ECO:0000313" key="3">
    <source>
        <dbReference type="EMBL" id="KAG5163828.1"/>
    </source>
</evidence>
<dbReference type="EMBL" id="JAFIQS010000013">
    <property type="protein sequence ID" value="KAG5163828.1"/>
    <property type="molecule type" value="Genomic_DNA"/>
</dbReference>
<dbReference type="AlphaFoldDB" id="A0A8H7XQC4"/>
<comment type="caution">
    <text evidence="3">The sequence shown here is derived from an EMBL/GenBank/DDBJ whole genome shotgun (WGS) entry which is preliminary data.</text>
</comment>
<dbReference type="OrthoDB" id="1862401at2759"/>
<dbReference type="PANTHER" id="PTHR31896">
    <property type="entry name" value="FAMILY REGULATORY PROTEIN, PUTATIVE (AFU_ORTHOLOGUE AFUA_3G14730)-RELATED"/>
    <property type="match status" value="1"/>
</dbReference>